<comment type="catalytic activity">
    <reaction evidence="7 8">
        <text>hydrogencarbonate + H(+) = CO2 + H2O</text>
        <dbReference type="Rhea" id="RHEA:10748"/>
        <dbReference type="ChEBI" id="CHEBI:15377"/>
        <dbReference type="ChEBI" id="CHEBI:15378"/>
        <dbReference type="ChEBI" id="CHEBI:16526"/>
        <dbReference type="ChEBI" id="CHEBI:17544"/>
        <dbReference type="EC" id="4.2.1.1"/>
    </reaction>
</comment>
<dbReference type="Pfam" id="PF00194">
    <property type="entry name" value="Carb_anhydrase"/>
    <property type="match status" value="1"/>
</dbReference>
<evidence type="ECO:0000256" key="4">
    <source>
        <dbReference type="ARBA" id="ARBA00022723"/>
    </source>
</evidence>
<dbReference type="SMART" id="SM01057">
    <property type="entry name" value="Carb_anhydrase"/>
    <property type="match status" value="1"/>
</dbReference>
<accession>A0A1A9ZHD2</accession>
<dbReference type="PANTHER" id="PTHR18952:SF141">
    <property type="entry name" value="CARBONIC ANHYDRASE"/>
    <property type="match status" value="1"/>
</dbReference>
<dbReference type="InterPro" id="IPR023561">
    <property type="entry name" value="Carbonic_anhydrase_a-class"/>
</dbReference>
<dbReference type="Proteomes" id="UP000092445">
    <property type="component" value="Unassembled WGS sequence"/>
</dbReference>
<sequence length="415" mass="47013">SADFLDSGLRISLPISRSFRTIRYDKILESILNSVLQPYTAVISKADVCYSYDKQSTIPKMVPLRKSYLSRRTKAQLPLSLRYEFHAETMNELFEALHGGVESQHNVVVGNMQHTVAFLSFVDLSKADGVHWGYPDLNANQDFPNWGGLCDTGKLQSPINLSLRRAVKGIYEVPLQGINYGETINALTLVNNGHSVQISNFGIDLRLKGGPLASDYILEQIHFHWWSEHTIDSVRYPFEAHLVHRNAKYENVTAAAQQKDGIAVVAILFHASLQRNDAIDEILEYLPKINKYEHIKKPIRVNVVFEVDDLLPELDNYLTYNGSLTTPSCSEVVTWLVMAETYPITIDQIEAFKAVEFESGRTLNNNFRFVQNLNDRALIIVANKKTDDFSNNSSSHLQYNAVNAILFVLIVKFFL</sequence>
<evidence type="ECO:0000256" key="6">
    <source>
        <dbReference type="ARBA" id="ARBA00023239"/>
    </source>
</evidence>
<comment type="cofactor">
    <cofactor evidence="1 8">
        <name>Zn(2+)</name>
        <dbReference type="ChEBI" id="CHEBI:29105"/>
    </cofactor>
</comment>
<dbReference type="CDD" id="cd00326">
    <property type="entry name" value="alpha_CA"/>
    <property type="match status" value="1"/>
</dbReference>
<evidence type="ECO:0000256" key="2">
    <source>
        <dbReference type="ARBA" id="ARBA00010718"/>
    </source>
</evidence>
<dbReference type="InterPro" id="IPR001148">
    <property type="entry name" value="CA_dom"/>
</dbReference>
<dbReference type="VEuPathDB" id="VectorBase:GPAI014719"/>
<dbReference type="EnsemblMetazoa" id="GPAI014719-RA">
    <property type="protein sequence ID" value="GPAI014719-PA"/>
    <property type="gene ID" value="GPAI014719"/>
</dbReference>
<evidence type="ECO:0000259" key="9">
    <source>
        <dbReference type="PROSITE" id="PS51144"/>
    </source>
</evidence>
<dbReference type="GO" id="GO:0005737">
    <property type="term" value="C:cytoplasm"/>
    <property type="evidence" value="ECO:0007669"/>
    <property type="project" value="TreeGrafter"/>
</dbReference>
<dbReference type="InterPro" id="IPR018338">
    <property type="entry name" value="Carbonic_anhydrase_a-class_CS"/>
</dbReference>
<organism evidence="10 11">
    <name type="scientific">Glossina pallidipes</name>
    <name type="common">Tsetse fly</name>
    <dbReference type="NCBI Taxonomy" id="7398"/>
    <lineage>
        <taxon>Eukaryota</taxon>
        <taxon>Metazoa</taxon>
        <taxon>Ecdysozoa</taxon>
        <taxon>Arthropoda</taxon>
        <taxon>Hexapoda</taxon>
        <taxon>Insecta</taxon>
        <taxon>Pterygota</taxon>
        <taxon>Neoptera</taxon>
        <taxon>Endopterygota</taxon>
        <taxon>Diptera</taxon>
        <taxon>Brachycera</taxon>
        <taxon>Muscomorpha</taxon>
        <taxon>Hippoboscoidea</taxon>
        <taxon>Glossinidae</taxon>
        <taxon>Glossina</taxon>
    </lineage>
</organism>
<dbReference type="STRING" id="7398.A0A1A9ZHD2"/>
<evidence type="ECO:0000313" key="11">
    <source>
        <dbReference type="Proteomes" id="UP000092445"/>
    </source>
</evidence>
<dbReference type="EC" id="4.2.1.1" evidence="3 8"/>
<keyword evidence="4 8" id="KW-0479">Metal-binding</keyword>
<keyword evidence="11" id="KW-1185">Reference proteome</keyword>
<dbReference type="PROSITE" id="PS51144">
    <property type="entry name" value="ALPHA_CA_2"/>
    <property type="match status" value="1"/>
</dbReference>
<comment type="similarity">
    <text evidence="2 8">Belongs to the alpha-carbonic anhydrase family.</text>
</comment>
<dbReference type="InterPro" id="IPR036398">
    <property type="entry name" value="CA_dom_sf"/>
</dbReference>
<dbReference type="SUPFAM" id="SSF51069">
    <property type="entry name" value="Carbonic anhydrase"/>
    <property type="match status" value="1"/>
</dbReference>
<protein>
    <recommendedName>
        <fullName evidence="3 8">Carbonic anhydrase</fullName>
        <ecNumber evidence="3 8">4.2.1.1</ecNumber>
    </recommendedName>
</protein>
<name>A0A1A9ZHD2_GLOPL</name>
<keyword evidence="5 8" id="KW-0862">Zinc</keyword>
<reference evidence="10" key="2">
    <citation type="submission" date="2020-05" db="UniProtKB">
        <authorList>
            <consortium name="EnsemblMetazoa"/>
        </authorList>
    </citation>
    <scope>IDENTIFICATION</scope>
    <source>
        <strain evidence="10">IAEA</strain>
    </source>
</reference>
<dbReference type="GO" id="GO:0004089">
    <property type="term" value="F:carbonate dehydratase activity"/>
    <property type="evidence" value="ECO:0007669"/>
    <property type="project" value="UniProtKB-UniRule"/>
</dbReference>
<evidence type="ECO:0000256" key="7">
    <source>
        <dbReference type="ARBA" id="ARBA00048348"/>
    </source>
</evidence>
<dbReference type="AlphaFoldDB" id="A0A1A9ZHD2"/>
<dbReference type="PROSITE" id="PS00162">
    <property type="entry name" value="ALPHA_CA_1"/>
    <property type="match status" value="1"/>
</dbReference>
<evidence type="ECO:0000256" key="8">
    <source>
        <dbReference type="RuleBase" id="RU367011"/>
    </source>
</evidence>
<feature type="domain" description="Alpha-carbonic anhydrase" evidence="9">
    <location>
        <begin position="130"/>
        <end position="382"/>
    </location>
</feature>
<dbReference type="Gene3D" id="3.10.200.10">
    <property type="entry name" value="Alpha carbonic anhydrase"/>
    <property type="match status" value="1"/>
</dbReference>
<proteinExistence type="inferred from homology"/>
<reference evidence="11" key="1">
    <citation type="submission" date="2014-03" db="EMBL/GenBank/DDBJ databases">
        <authorList>
            <person name="Aksoy S."/>
            <person name="Warren W."/>
            <person name="Wilson R.K."/>
        </authorList>
    </citation>
    <scope>NUCLEOTIDE SEQUENCE [LARGE SCALE GENOMIC DNA]</scope>
    <source>
        <strain evidence="11">IAEA</strain>
    </source>
</reference>
<dbReference type="PANTHER" id="PTHR18952">
    <property type="entry name" value="CARBONIC ANHYDRASE"/>
    <property type="match status" value="1"/>
</dbReference>
<evidence type="ECO:0000313" key="10">
    <source>
        <dbReference type="EnsemblMetazoa" id="GPAI014719-PA"/>
    </source>
</evidence>
<evidence type="ECO:0000256" key="3">
    <source>
        <dbReference type="ARBA" id="ARBA00012925"/>
    </source>
</evidence>
<evidence type="ECO:0000256" key="1">
    <source>
        <dbReference type="ARBA" id="ARBA00001947"/>
    </source>
</evidence>
<dbReference type="GO" id="GO:0008270">
    <property type="term" value="F:zinc ion binding"/>
    <property type="evidence" value="ECO:0007669"/>
    <property type="project" value="UniProtKB-UniRule"/>
</dbReference>
<keyword evidence="6 8" id="KW-0456">Lyase</keyword>
<comment type="function">
    <text evidence="8">Reversible hydration of carbon dioxide.</text>
</comment>
<evidence type="ECO:0000256" key="5">
    <source>
        <dbReference type="ARBA" id="ARBA00022833"/>
    </source>
</evidence>